<keyword evidence="3 9" id="KW-0812">Transmembrane</keyword>
<dbReference type="PANTHER" id="PTHR12791">
    <property type="entry name" value="GOLGI SNARE BET1-RELATED"/>
    <property type="match status" value="1"/>
</dbReference>
<evidence type="ECO:0000256" key="9">
    <source>
        <dbReference type="SAM" id="Phobius"/>
    </source>
</evidence>
<evidence type="ECO:0000256" key="3">
    <source>
        <dbReference type="ARBA" id="ARBA00022692"/>
    </source>
</evidence>
<keyword evidence="2" id="KW-0813">Transport</keyword>
<feature type="transmembrane region" description="Helical" evidence="9">
    <location>
        <begin position="97"/>
        <end position="117"/>
    </location>
</feature>
<evidence type="ECO:0000256" key="5">
    <source>
        <dbReference type="ARBA" id="ARBA00022989"/>
    </source>
</evidence>
<gene>
    <name evidence="10" type="ORF">ONE63_007465</name>
</gene>
<evidence type="ECO:0000313" key="11">
    <source>
        <dbReference type="Proteomes" id="UP001075354"/>
    </source>
</evidence>
<proteinExistence type="predicted"/>
<comment type="caution">
    <text evidence="10">The sequence shown here is derived from an EMBL/GenBank/DDBJ whole genome shotgun (WGS) entry which is preliminary data.</text>
</comment>
<dbReference type="GO" id="GO:0015031">
    <property type="term" value="P:protein transport"/>
    <property type="evidence" value="ECO:0007669"/>
    <property type="project" value="UniProtKB-KW"/>
</dbReference>
<organism evidence="10 11">
    <name type="scientific">Megalurothrips usitatus</name>
    <name type="common">bean blossom thrips</name>
    <dbReference type="NCBI Taxonomy" id="439358"/>
    <lineage>
        <taxon>Eukaryota</taxon>
        <taxon>Metazoa</taxon>
        <taxon>Ecdysozoa</taxon>
        <taxon>Arthropoda</taxon>
        <taxon>Hexapoda</taxon>
        <taxon>Insecta</taxon>
        <taxon>Pterygota</taxon>
        <taxon>Neoptera</taxon>
        <taxon>Paraneoptera</taxon>
        <taxon>Thysanoptera</taxon>
        <taxon>Terebrantia</taxon>
        <taxon>Thripoidea</taxon>
        <taxon>Thripidae</taxon>
        <taxon>Megalurothrips</taxon>
    </lineage>
</organism>
<keyword evidence="11" id="KW-1185">Reference proteome</keyword>
<accession>A0AAV7XMU4</accession>
<dbReference type="SUPFAM" id="SSF58038">
    <property type="entry name" value="SNARE fusion complex"/>
    <property type="match status" value="1"/>
</dbReference>
<evidence type="ECO:0000256" key="4">
    <source>
        <dbReference type="ARBA" id="ARBA00022927"/>
    </source>
</evidence>
<comment type="subcellular location">
    <subcellularLocation>
        <location evidence="8">Endomembrane system</location>
        <topology evidence="8">Single-pass type IV membrane protein</topology>
    </subcellularLocation>
    <subcellularLocation>
        <location evidence="1">Golgi apparatus membrane</location>
    </subcellularLocation>
</comment>
<dbReference type="GO" id="GO:0000139">
    <property type="term" value="C:Golgi membrane"/>
    <property type="evidence" value="ECO:0007669"/>
    <property type="project" value="UniProtKB-SubCell"/>
</dbReference>
<evidence type="ECO:0000256" key="1">
    <source>
        <dbReference type="ARBA" id="ARBA00004394"/>
    </source>
</evidence>
<dbReference type="InterPro" id="IPR039899">
    <property type="entry name" value="BET1_SNARE"/>
</dbReference>
<reference evidence="10" key="1">
    <citation type="submission" date="2022-12" db="EMBL/GenBank/DDBJ databases">
        <title>Chromosome-level genome assembly of the bean flower thrips Megalurothrips usitatus.</title>
        <authorList>
            <person name="Ma L."/>
            <person name="Liu Q."/>
            <person name="Li H."/>
            <person name="Cai W."/>
        </authorList>
    </citation>
    <scope>NUCLEOTIDE SEQUENCE</scope>
    <source>
        <strain evidence="10">Cailab_2022a</strain>
    </source>
</reference>
<dbReference type="Gene3D" id="1.20.5.110">
    <property type="match status" value="1"/>
</dbReference>
<dbReference type="CDD" id="cd15853">
    <property type="entry name" value="SNARE_Bet1"/>
    <property type="match status" value="1"/>
</dbReference>
<sequence>MSAWRKAACTGPGPADGAHPIGYLCRNLREEENQALTHALHDRVRLLRSLSLEIGAEVRYQNRSLLGTLDDDLERADGMLDKAMSRVARVVRAPQHYYVVVVFLFSVACFASVWCFVRFR</sequence>
<evidence type="ECO:0000256" key="2">
    <source>
        <dbReference type="ARBA" id="ARBA00022448"/>
    </source>
</evidence>
<keyword evidence="7 9" id="KW-0472">Membrane</keyword>
<protein>
    <recommendedName>
        <fullName evidence="12">t-SNARE coiled-coil homology domain-containing protein</fullName>
    </recommendedName>
</protein>
<evidence type="ECO:0000256" key="8">
    <source>
        <dbReference type="ARBA" id="ARBA00046280"/>
    </source>
</evidence>
<name>A0AAV7XMU4_9NEOP</name>
<keyword evidence="5 9" id="KW-1133">Transmembrane helix</keyword>
<keyword evidence="6" id="KW-0333">Golgi apparatus</keyword>
<evidence type="ECO:0000256" key="6">
    <source>
        <dbReference type="ARBA" id="ARBA00023034"/>
    </source>
</evidence>
<evidence type="ECO:0000256" key="7">
    <source>
        <dbReference type="ARBA" id="ARBA00023136"/>
    </source>
</evidence>
<dbReference type="AlphaFoldDB" id="A0AAV7XMU4"/>
<evidence type="ECO:0000313" key="10">
    <source>
        <dbReference type="EMBL" id="KAJ1527493.1"/>
    </source>
</evidence>
<keyword evidence="4" id="KW-0653">Protein transport</keyword>
<dbReference type="Proteomes" id="UP001075354">
    <property type="component" value="Chromosome 5"/>
</dbReference>
<dbReference type="EMBL" id="JAPTSV010000005">
    <property type="protein sequence ID" value="KAJ1527493.1"/>
    <property type="molecule type" value="Genomic_DNA"/>
</dbReference>
<evidence type="ECO:0008006" key="12">
    <source>
        <dbReference type="Google" id="ProtNLM"/>
    </source>
</evidence>